<dbReference type="InterPro" id="IPR019554">
    <property type="entry name" value="Soluble_ligand-bd"/>
</dbReference>
<accession>C5NY25</accession>
<dbReference type="Pfam" id="PF10531">
    <property type="entry name" value="SLBB"/>
    <property type="match status" value="1"/>
</dbReference>
<protein>
    <submittedName>
        <fullName evidence="3">ComE operon protein 1</fullName>
    </submittedName>
</protein>
<dbReference type="Pfam" id="PF12836">
    <property type="entry name" value="HHH_3"/>
    <property type="match status" value="1"/>
</dbReference>
<evidence type="ECO:0000313" key="3">
    <source>
        <dbReference type="EMBL" id="EER67746.1"/>
    </source>
</evidence>
<dbReference type="PANTHER" id="PTHR21180:SF32">
    <property type="entry name" value="ENDONUCLEASE_EXONUCLEASE_PHOSPHATASE FAMILY DOMAIN-CONTAINING PROTEIN 1"/>
    <property type="match status" value="1"/>
</dbReference>
<keyword evidence="1" id="KW-0472">Membrane</keyword>
<feature type="transmembrane region" description="Helical" evidence="1">
    <location>
        <begin position="19"/>
        <end position="37"/>
    </location>
</feature>
<dbReference type="GO" id="GO:0006281">
    <property type="term" value="P:DNA repair"/>
    <property type="evidence" value="ECO:0007669"/>
    <property type="project" value="InterPro"/>
</dbReference>
<evidence type="ECO:0000313" key="4">
    <source>
        <dbReference type="Proteomes" id="UP000006004"/>
    </source>
</evidence>
<dbReference type="GO" id="GO:0003677">
    <property type="term" value="F:DNA binding"/>
    <property type="evidence" value="ECO:0007669"/>
    <property type="project" value="InterPro"/>
</dbReference>
<dbReference type="SUPFAM" id="SSF47781">
    <property type="entry name" value="RuvA domain 2-like"/>
    <property type="match status" value="1"/>
</dbReference>
<evidence type="ECO:0000259" key="2">
    <source>
        <dbReference type="SMART" id="SM00278"/>
    </source>
</evidence>
<feature type="domain" description="Helix-hairpin-helix DNA-binding motif class 1" evidence="2">
    <location>
        <begin position="158"/>
        <end position="177"/>
    </location>
</feature>
<dbReference type="Proteomes" id="UP000006004">
    <property type="component" value="Unassembled WGS sequence"/>
</dbReference>
<dbReference type="PANTHER" id="PTHR21180">
    <property type="entry name" value="ENDONUCLEASE/EXONUCLEASE/PHOSPHATASE FAMILY DOMAIN-CONTAINING PROTEIN 1"/>
    <property type="match status" value="1"/>
</dbReference>
<dbReference type="InterPro" id="IPR051675">
    <property type="entry name" value="Endo/Exo/Phosphatase_dom_1"/>
</dbReference>
<dbReference type="GO" id="GO:0015627">
    <property type="term" value="C:type II protein secretion system complex"/>
    <property type="evidence" value="ECO:0007669"/>
    <property type="project" value="TreeGrafter"/>
</dbReference>
<proteinExistence type="predicted"/>
<dbReference type="eggNOG" id="COG1555">
    <property type="taxonomic scope" value="Bacteria"/>
</dbReference>
<keyword evidence="1" id="KW-0812">Transmembrane</keyword>
<dbReference type="AlphaFoldDB" id="C5NY25"/>
<dbReference type="NCBIfam" id="TIGR00426">
    <property type="entry name" value="competence protein ComEA helix-hairpin-helix repeat region"/>
    <property type="match status" value="1"/>
</dbReference>
<keyword evidence="4" id="KW-1185">Reference proteome</keyword>
<dbReference type="InterPro" id="IPR004509">
    <property type="entry name" value="Competence_ComEA_HhH"/>
</dbReference>
<dbReference type="GeneID" id="93287406"/>
<reference evidence="3" key="1">
    <citation type="submission" date="2009-01" db="EMBL/GenBank/DDBJ databases">
        <authorList>
            <person name="Fulton L."/>
            <person name="Clifton S."/>
            <person name="Chinwalla A.T."/>
            <person name="Mitreva M."/>
            <person name="Sodergren E."/>
            <person name="Weinstock G."/>
            <person name="Clifton S."/>
            <person name="Dooling D.J."/>
            <person name="Fulton B."/>
            <person name="Minx P."/>
            <person name="Pepin K.H."/>
            <person name="Johnson M."/>
            <person name="Bhonagiri V."/>
            <person name="Nash W.E."/>
            <person name="Mardis E.R."/>
            <person name="Wilson R.K."/>
        </authorList>
    </citation>
    <scope>NUCLEOTIDE SEQUENCE [LARGE SCALE GENOMIC DNA]</scope>
    <source>
        <strain evidence="3">ATCC 10379</strain>
    </source>
</reference>
<gene>
    <name evidence="3" type="primary">comEA</name>
    <name evidence="3" type="ORF">GEMHA0001_0360</name>
</gene>
<dbReference type="GO" id="GO:0015628">
    <property type="term" value="P:protein secretion by the type II secretion system"/>
    <property type="evidence" value="ECO:0007669"/>
    <property type="project" value="TreeGrafter"/>
</dbReference>
<name>C5NY25_9BACL</name>
<dbReference type="InterPro" id="IPR010994">
    <property type="entry name" value="RuvA_2-like"/>
</dbReference>
<dbReference type="EMBL" id="ACDZ02000014">
    <property type="protein sequence ID" value="EER67746.1"/>
    <property type="molecule type" value="Genomic_DNA"/>
</dbReference>
<sequence length="210" mass="23474">MNIKKEDVVLFFRQNVKSIILAFVCSLVLIIGGLFYFNKNKTEDYSGVSFSNISNETNNKDEKAENRHDEKIFVDVKGAVKHPGVFETTKDKRVKDLIEEAGGLLDDADTSTLNLSQKVKDQMVIYVLKHGEKPKQISDGGSSSSNTDVININTANKERLMKISGVGKTKAEAIISYREKNGDFKKKEDITKVHGIGKATFEKIKDKIEV</sequence>
<feature type="domain" description="Helix-hairpin-helix DNA-binding motif class 1" evidence="2">
    <location>
        <begin position="188"/>
        <end position="207"/>
    </location>
</feature>
<evidence type="ECO:0000256" key="1">
    <source>
        <dbReference type="SAM" id="Phobius"/>
    </source>
</evidence>
<reference evidence="3" key="2">
    <citation type="submission" date="2009-06" db="EMBL/GenBank/DDBJ databases">
        <authorList>
            <person name="Sebastian Y."/>
            <person name="Madupu R."/>
            <person name="Durkin A.S."/>
            <person name="Torralba M."/>
            <person name="Methe B."/>
            <person name="Sutton G.G."/>
            <person name="Strausberg R.L."/>
            <person name="Nelson K.E."/>
        </authorList>
    </citation>
    <scope>NUCLEOTIDE SEQUENCE [LARGE SCALE GENOMIC DNA]</scope>
    <source>
        <strain evidence="3">ATCC 10379</strain>
    </source>
</reference>
<organism evidence="3 4">
    <name type="scientific">Gemella haemolysans ATCC 10379</name>
    <dbReference type="NCBI Taxonomy" id="546270"/>
    <lineage>
        <taxon>Bacteria</taxon>
        <taxon>Bacillati</taxon>
        <taxon>Bacillota</taxon>
        <taxon>Bacilli</taxon>
        <taxon>Bacillales</taxon>
        <taxon>Gemellaceae</taxon>
        <taxon>Gemella</taxon>
    </lineage>
</organism>
<dbReference type="RefSeq" id="WP_003145111.1">
    <property type="nucleotide sequence ID" value="NZ_ACDZ02000014.1"/>
</dbReference>
<comment type="caution">
    <text evidence="3">The sequence shown here is derived from an EMBL/GenBank/DDBJ whole genome shotgun (WGS) entry which is preliminary data.</text>
</comment>
<keyword evidence="1" id="KW-1133">Transmembrane helix</keyword>
<dbReference type="Gene3D" id="1.10.150.310">
    <property type="entry name" value="Tex RuvX-like domain-like"/>
    <property type="match status" value="1"/>
</dbReference>
<dbReference type="Gene3D" id="3.10.560.10">
    <property type="entry name" value="Outer membrane lipoprotein wza domain like"/>
    <property type="match status" value="1"/>
</dbReference>
<dbReference type="SMART" id="SM00278">
    <property type="entry name" value="HhH1"/>
    <property type="match status" value="2"/>
</dbReference>
<dbReference type="InterPro" id="IPR003583">
    <property type="entry name" value="Hlx-hairpin-Hlx_DNA-bd_motif"/>
</dbReference>
<dbReference type="OrthoDB" id="9790239at2"/>